<dbReference type="Proteomes" id="UP000183407">
    <property type="component" value="Unassembled WGS sequence"/>
</dbReference>
<accession>A0A1H4IQA8</accession>
<proteinExistence type="predicted"/>
<feature type="transmembrane region" description="Helical" evidence="2">
    <location>
        <begin position="32"/>
        <end position="49"/>
    </location>
</feature>
<sequence length="90" mass="9429">MTSALTAAPAATWTSWECGPDADANLPGIRDLVIVVLVTAVVGALEWVIDTRAHEQTRRQAEAPAAEGHAHSERVEDLAAGVCASGDPQR</sequence>
<gene>
    <name evidence="3" type="ORF">SAMN04490220_0382</name>
</gene>
<evidence type="ECO:0000313" key="3">
    <source>
        <dbReference type="EMBL" id="SEB36284.1"/>
    </source>
</evidence>
<feature type="region of interest" description="Disordered" evidence="1">
    <location>
        <begin position="55"/>
        <end position="90"/>
    </location>
</feature>
<dbReference type="EMBL" id="FNTL01000002">
    <property type="protein sequence ID" value="SEB36284.1"/>
    <property type="molecule type" value="Genomic_DNA"/>
</dbReference>
<feature type="compositionally biased region" description="Basic and acidic residues" evidence="1">
    <location>
        <begin position="68"/>
        <end position="77"/>
    </location>
</feature>
<keyword evidence="2" id="KW-0472">Membrane</keyword>
<evidence type="ECO:0000313" key="4">
    <source>
        <dbReference type="Proteomes" id="UP000183407"/>
    </source>
</evidence>
<protein>
    <submittedName>
        <fullName evidence="3">Uncharacterized protein</fullName>
    </submittedName>
</protein>
<reference evidence="4" key="1">
    <citation type="submission" date="2016-10" db="EMBL/GenBank/DDBJ databases">
        <authorList>
            <person name="Varghese N."/>
        </authorList>
    </citation>
    <scope>NUCLEOTIDE SEQUENCE [LARGE SCALE GENOMIC DNA]</scope>
    <source>
        <strain evidence="4">DSM 44719</strain>
    </source>
</reference>
<name>A0A1H4IQA8_RHOJO</name>
<keyword evidence="2" id="KW-0812">Transmembrane</keyword>
<keyword evidence="2" id="KW-1133">Transmembrane helix</keyword>
<dbReference type="AlphaFoldDB" id="A0A1H4IQA8"/>
<evidence type="ECO:0000256" key="1">
    <source>
        <dbReference type="SAM" id="MobiDB-lite"/>
    </source>
</evidence>
<organism evidence="3 4">
    <name type="scientific">Rhodococcus jostii</name>
    <dbReference type="NCBI Taxonomy" id="132919"/>
    <lineage>
        <taxon>Bacteria</taxon>
        <taxon>Bacillati</taxon>
        <taxon>Actinomycetota</taxon>
        <taxon>Actinomycetes</taxon>
        <taxon>Mycobacteriales</taxon>
        <taxon>Nocardiaceae</taxon>
        <taxon>Rhodococcus</taxon>
    </lineage>
</organism>
<evidence type="ECO:0000256" key="2">
    <source>
        <dbReference type="SAM" id="Phobius"/>
    </source>
</evidence>